<feature type="transmembrane region" description="Helical" evidence="13">
    <location>
        <begin position="12"/>
        <end position="34"/>
    </location>
</feature>
<keyword evidence="15" id="KW-1185">Reference proteome</keyword>
<evidence type="ECO:0000256" key="4">
    <source>
        <dbReference type="ARBA" id="ARBA00022606"/>
    </source>
</evidence>
<evidence type="ECO:0000256" key="7">
    <source>
        <dbReference type="ARBA" id="ARBA00023040"/>
    </source>
</evidence>
<evidence type="ECO:0000313" key="15">
    <source>
        <dbReference type="Proteomes" id="UP000770717"/>
    </source>
</evidence>
<reference evidence="14" key="1">
    <citation type="thesis" date="2020" institute="ProQuest LLC" country="789 East Eisenhower Parkway, Ann Arbor, MI, USA">
        <title>Comparative Genomics and Chromosome Evolution.</title>
        <authorList>
            <person name="Mudd A.B."/>
        </authorList>
    </citation>
    <scope>NUCLEOTIDE SEQUENCE</scope>
    <source>
        <strain evidence="14">HN-11 Male</strain>
        <tissue evidence="14">Kidney and liver</tissue>
    </source>
</reference>
<keyword evidence="4 12" id="KW-0716">Sensory transduction</keyword>
<dbReference type="Proteomes" id="UP000770717">
    <property type="component" value="Unassembled WGS sequence"/>
</dbReference>
<feature type="transmembrane region" description="Helical" evidence="13">
    <location>
        <begin position="129"/>
        <end position="153"/>
    </location>
</feature>
<dbReference type="OrthoDB" id="8876749at2759"/>
<dbReference type="EMBL" id="WNTK01001579">
    <property type="protein sequence ID" value="KAG9467156.1"/>
    <property type="molecule type" value="Genomic_DNA"/>
</dbReference>
<name>A0A8J6EDK5_ELECQ</name>
<gene>
    <name evidence="14" type="ORF">GDO78_015492</name>
</gene>
<dbReference type="InterPro" id="IPR007960">
    <property type="entry name" value="TAS2R"/>
</dbReference>
<keyword evidence="5 12" id="KW-0812">Transmembrane</keyword>
<evidence type="ECO:0000256" key="10">
    <source>
        <dbReference type="ARBA" id="ARBA00023224"/>
    </source>
</evidence>
<evidence type="ECO:0000256" key="11">
    <source>
        <dbReference type="RuleBase" id="RU004423"/>
    </source>
</evidence>
<evidence type="ECO:0000256" key="8">
    <source>
        <dbReference type="ARBA" id="ARBA00023136"/>
    </source>
</evidence>
<dbReference type="SUPFAM" id="SSF81321">
    <property type="entry name" value="Family A G protein-coupled receptor-like"/>
    <property type="match status" value="1"/>
</dbReference>
<evidence type="ECO:0000256" key="1">
    <source>
        <dbReference type="ARBA" id="ARBA00004141"/>
    </source>
</evidence>
<feature type="transmembrane region" description="Helical" evidence="13">
    <location>
        <begin position="221"/>
        <end position="242"/>
    </location>
</feature>
<keyword evidence="10 12" id="KW-0807">Transducer</keyword>
<evidence type="ECO:0000313" key="14">
    <source>
        <dbReference type="EMBL" id="KAG9467156.1"/>
    </source>
</evidence>
<dbReference type="GO" id="GO:0004930">
    <property type="term" value="F:G protein-coupled receptor activity"/>
    <property type="evidence" value="ECO:0007669"/>
    <property type="project" value="UniProtKB-KW"/>
</dbReference>
<dbReference type="GO" id="GO:0033038">
    <property type="term" value="F:bitter taste receptor activity"/>
    <property type="evidence" value="ECO:0007669"/>
    <property type="project" value="InterPro"/>
</dbReference>
<evidence type="ECO:0000256" key="9">
    <source>
        <dbReference type="ARBA" id="ARBA00023170"/>
    </source>
</evidence>
<feature type="transmembrane region" description="Helical" evidence="13">
    <location>
        <begin position="82"/>
        <end position="108"/>
    </location>
</feature>
<keyword evidence="9 12" id="KW-0675">Receptor</keyword>
<dbReference type="GO" id="GO:0016020">
    <property type="term" value="C:membrane"/>
    <property type="evidence" value="ECO:0007669"/>
    <property type="project" value="UniProtKB-SubCell"/>
</dbReference>
<keyword evidence="6 13" id="KW-1133">Transmembrane helix</keyword>
<feature type="transmembrane region" description="Helical" evidence="13">
    <location>
        <begin position="173"/>
        <end position="200"/>
    </location>
</feature>
<evidence type="ECO:0000256" key="3">
    <source>
        <dbReference type="ARBA" id="ARBA00022480"/>
    </source>
</evidence>
<keyword evidence="3 12" id="KW-0919">Taste</keyword>
<dbReference type="AlphaFoldDB" id="A0A8J6EDK5"/>
<comment type="subcellular location">
    <subcellularLocation>
        <location evidence="1 12">Membrane</location>
        <topology evidence="1 12">Multi-pass membrane protein</topology>
    </subcellularLocation>
</comment>
<dbReference type="PANTHER" id="PTHR11394">
    <property type="entry name" value="TASTE RECEPTOR TYPE 2"/>
    <property type="match status" value="1"/>
</dbReference>
<feature type="transmembrane region" description="Helical" evidence="13">
    <location>
        <begin position="55"/>
        <end position="76"/>
    </location>
</feature>
<evidence type="ECO:0000256" key="13">
    <source>
        <dbReference type="SAM" id="Phobius"/>
    </source>
</evidence>
<proteinExistence type="inferred from homology"/>
<keyword evidence="7 12" id="KW-0297">G-protein coupled receptor</keyword>
<evidence type="ECO:0000256" key="5">
    <source>
        <dbReference type="ARBA" id="ARBA00022692"/>
    </source>
</evidence>
<protein>
    <recommendedName>
        <fullName evidence="12">Taste receptor type 2</fullName>
    </recommendedName>
</protein>
<accession>A0A8J6EDK5</accession>
<sequence length="301" mass="34379">MAASSLIIGSQVLSLATGLSFLSGFLINVFIVAVNISEWKKRRPVSKIDKVITSLVVSKTVFQVSCVLMLILYDYLYRLSSLFLVLVILTSMYSSIWLSTLLSVLFCLKISTLQNAFFLRLKILVLNRVFHLIMASLMVAISYALIFSLMIHVEIFNNSTQKWYNNAYMGLHISALIFPTTGPLFINFMSSVLLIIYLCNHVSRMSSERNRKSHLDTYYKTIKFTIFSFLFSAVYIILQQTYNHSSAVIGLLGYNFFSQISSTLHSIYLIYVTAKLRIQVSHMVHFLRRCGDLKAQIETVF</sequence>
<evidence type="ECO:0000256" key="12">
    <source>
        <dbReference type="RuleBase" id="RU004424"/>
    </source>
</evidence>
<evidence type="ECO:0000256" key="2">
    <source>
        <dbReference type="ARBA" id="ARBA00007376"/>
    </source>
</evidence>
<feature type="transmembrane region" description="Helical" evidence="13">
    <location>
        <begin position="248"/>
        <end position="271"/>
    </location>
</feature>
<dbReference type="PANTHER" id="PTHR11394:SF160">
    <property type="entry name" value="TASTE RECEPTOR TYPE 2"/>
    <property type="match status" value="1"/>
</dbReference>
<evidence type="ECO:0000256" key="6">
    <source>
        <dbReference type="ARBA" id="ARBA00022989"/>
    </source>
</evidence>
<comment type="caution">
    <text evidence="14">The sequence shown here is derived from an EMBL/GenBank/DDBJ whole genome shotgun (WGS) entry which is preliminary data.</text>
</comment>
<comment type="similarity">
    <text evidence="2 11">Belongs to the G-protein coupled receptor T2R family.</text>
</comment>
<organism evidence="14 15">
    <name type="scientific">Eleutherodactylus coqui</name>
    <name type="common">Puerto Rican coqui</name>
    <dbReference type="NCBI Taxonomy" id="57060"/>
    <lineage>
        <taxon>Eukaryota</taxon>
        <taxon>Metazoa</taxon>
        <taxon>Chordata</taxon>
        <taxon>Craniata</taxon>
        <taxon>Vertebrata</taxon>
        <taxon>Euteleostomi</taxon>
        <taxon>Amphibia</taxon>
        <taxon>Batrachia</taxon>
        <taxon>Anura</taxon>
        <taxon>Neobatrachia</taxon>
        <taxon>Hyloidea</taxon>
        <taxon>Eleutherodactylidae</taxon>
        <taxon>Eleutherodactylinae</taxon>
        <taxon>Eleutherodactylus</taxon>
        <taxon>Eleutherodactylus</taxon>
    </lineage>
</organism>
<keyword evidence="8 12" id="KW-0472">Membrane</keyword>
<dbReference type="Pfam" id="PF05296">
    <property type="entry name" value="TAS2R"/>
    <property type="match status" value="1"/>
</dbReference>